<organism evidence="2 3">
    <name type="scientific">Rhizopogon vesiculosus</name>
    <dbReference type="NCBI Taxonomy" id="180088"/>
    <lineage>
        <taxon>Eukaryota</taxon>
        <taxon>Fungi</taxon>
        <taxon>Dikarya</taxon>
        <taxon>Basidiomycota</taxon>
        <taxon>Agaricomycotina</taxon>
        <taxon>Agaricomycetes</taxon>
        <taxon>Agaricomycetidae</taxon>
        <taxon>Boletales</taxon>
        <taxon>Suillineae</taxon>
        <taxon>Rhizopogonaceae</taxon>
        <taxon>Rhizopogon</taxon>
    </lineage>
</organism>
<gene>
    <name evidence="2" type="ORF">AZE42_09864</name>
</gene>
<evidence type="ECO:0000256" key="1">
    <source>
        <dbReference type="SAM" id="MobiDB-lite"/>
    </source>
</evidence>
<dbReference type="Proteomes" id="UP000183567">
    <property type="component" value="Unassembled WGS sequence"/>
</dbReference>
<proteinExistence type="predicted"/>
<name>A0A1J8QQ56_9AGAM</name>
<reference evidence="2 3" key="1">
    <citation type="submission" date="2016-03" db="EMBL/GenBank/DDBJ databases">
        <title>Comparative genomics of the ectomycorrhizal sister species Rhizopogon vinicolor and Rhizopogon vesiculosus (Basidiomycota: Boletales) reveals a divergence of the mating type B locus.</title>
        <authorList>
            <person name="Mujic A.B."/>
            <person name="Kuo A."/>
            <person name="Tritt A."/>
            <person name="Lipzen A."/>
            <person name="Chen C."/>
            <person name="Johnson J."/>
            <person name="Sharma A."/>
            <person name="Barry K."/>
            <person name="Grigoriev I.V."/>
            <person name="Spatafora J.W."/>
        </authorList>
    </citation>
    <scope>NUCLEOTIDE SEQUENCE [LARGE SCALE GENOMIC DNA]</scope>
    <source>
        <strain evidence="2 3">AM-OR11-056</strain>
    </source>
</reference>
<dbReference type="EMBL" id="LVVM01005025">
    <property type="protein sequence ID" value="OJA11538.1"/>
    <property type="molecule type" value="Genomic_DNA"/>
</dbReference>
<evidence type="ECO:0000313" key="3">
    <source>
        <dbReference type="Proteomes" id="UP000183567"/>
    </source>
</evidence>
<dbReference type="AlphaFoldDB" id="A0A1J8QQ56"/>
<feature type="region of interest" description="Disordered" evidence="1">
    <location>
        <begin position="65"/>
        <end position="90"/>
    </location>
</feature>
<feature type="compositionally biased region" description="Basic and acidic residues" evidence="1">
    <location>
        <begin position="76"/>
        <end position="90"/>
    </location>
</feature>
<evidence type="ECO:0000313" key="2">
    <source>
        <dbReference type="EMBL" id="OJA11538.1"/>
    </source>
</evidence>
<protein>
    <submittedName>
        <fullName evidence="2">Uncharacterized protein</fullName>
    </submittedName>
</protein>
<feature type="compositionally biased region" description="Polar residues" evidence="1">
    <location>
        <begin position="31"/>
        <end position="50"/>
    </location>
</feature>
<sequence length="145" mass="16434">MNSDLIQRRRPTRREPARLPQGFFDGMPGNVHSSGTRRNLVVSPSSTSRSHGFLGRFTSFFHRPQPIIGGSMEPQQPERRSISSRHLPRDVEVAPVRDKQALYVSPRQEPVSERVKGITNPTWWTRCVLFICCVSVPSTDTNGHQ</sequence>
<feature type="region of interest" description="Disordered" evidence="1">
    <location>
        <begin position="1"/>
        <end position="50"/>
    </location>
</feature>
<accession>A0A1J8QQ56</accession>
<keyword evidence="3" id="KW-1185">Reference proteome</keyword>
<comment type="caution">
    <text evidence="2">The sequence shown here is derived from an EMBL/GenBank/DDBJ whole genome shotgun (WGS) entry which is preliminary data.</text>
</comment>